<dbReference type="EMBL" id="KK583305">
    <property type="protein sequence ID" value="KDO20687.1"/>
    <property type="molecule type" value="Genomic_DNA"/>
</dbReference>
<evidence type="ECO:0000256" key="2">
    <source>
        <dbReference type="SAM" id="MobiDB-lite"/>
    </source>
</evidence>
<evidence type="ECO:0000256" key="1">
    <source>
        <dbReference type="ARBA" id="ARBA00022729"/>
    </source>
</evidence>
<dbReference type="RefSeq" id="XP_012208571.1">
    <property type="nucleotide sequence ID" value="XM_012353181.1"/>
</dbReference>
<feature type="compositionally biased region" description="Pro residues" evidence="2">
    <location>
        <begin position="12"/>
        <end position="21"/>
    </location>
</feature>
<dbReference type="SUPFAM" id="SSF57180">
    <property type="entry name" value="Cellulose-binding domain"/>
    <property type="match status" value="1"/>
</dbReference>
<dbReference type="SMART" id="SM00236">
    <property type="entry name" value="fCBD"/>
    <property type="match status" value="1"/>
</dbReference>
<gene>
    <name evidence="4" type="ORF">SPRG_13899</name>
</gene>
<feature type="domain" description="CBM1" evidence="3">
    <location>
        <begin position="73"/>
        <end position="109"/>
    </location>
</feature>
<dbReference type="KEGG" id="spar:SPRG_13899"/>
<accession>A0A067C1P3</accession>
<dbReference type="GO" id="GO:0030248">
    <property type="term" value="F:cellulose binding"/>
    <property type="evidence" value="ECO:0007669"/>
    <property type="project" value="InterPro"/>
</dbReference>
<dbReference type="OMA" id="MPANENP"/>
<dbReference type="PROSITE" id="PS51164">
    <property type="entry name" value="CBM1_2"/>
    <property type="match status" value="1"/>
</dbReference>
<evidence type="ECO:0000313" key="5">
    <source>
        <dbReference type="Proteomes" id="UP000030745"/>
    </source>
</evidence>
<dbReference type="PRINTS" id="PR01217">
    <property type="entry name" value="PRICHEXTENSN"/>
</dbReference>
<dbReference type="Pfam" id="PF00734">
    <property type="entry name" value="CBM_1"/>
    <property type="match status" value="1"/>
</dbReference>
<keyword evidence="5" id="KW-1185">Reference proteome</keyword>
<feature type="region of interest" description="Disordered" evidence="2">
    <location>
        <begin position="1"/>
        <end position="76"/>
    </location>
</feature>
<reference evidence="4 5" key="1">
    <citation type="journal article" date="2013" name="PLoS Genet.">
        <title>Distinctive expansion of potential virulence genes in the genome of the oomycete fish pathogen Saprolegnia parasitica.</title>
        <authorList>
            <person name="Jiang R.H."/>
            <person name="de Bruijn I."/>
            <person name="Haas B.J."/>
            <person name="Belmonte R."/>
            <person name="Lobach L."/>
            <person name="Christie J."/>
            <person name="van den Ackerveken G."/>
            <person name="Bottin A."/>
            <person name="Bulone V."/>
            <person name="Diaz-Moreno S.M."/>
            <person name="Dumas B."/>
            <person name="Fan L."/>
            <person name="Gaulin E."/>
            <person name="Govers F."/>
            <person name="Grenville-Briggs L.J."/>
            <person name="Horner N.R."/>
            <person name="Levin J.Z."/>
            <person name="Mammella M."/>
            <person name="Meijer H.J."/>
            <person name="Morris P."/>
            <person name="Nusbaum C."/>
            <person name="Oome S."/>
            <person name="Phillips A.J."/>
            <person name="van Rooyen D."/>
            <person name="Rzeszutek E."/>
            <person name="Saraiva M."/>
            <person name="Secombes C.J."/>
            <person name="Seidl M.F."/>
            <person name="Snel B."/>
            <person name="Stassen J.H."/>
            <person name="Sykes S."/>
            <person name="Tripathy S."/>
            <person name="van den Berg H."/>
            <person name="Vega-Arreguin J.C."/>
            <person name="Wawra S."/>
            <person name="Young S.K."/>
            <person name="Zeng Q."/>
            <person name="Dieguez-Uribeondo J."/>
            <person name="Russ C."/>
            <person name="Tyler B.M."/>
            <person name="van West P."/>
        </authorList>
    </citation>
    <scope>NUCLEOTIDE SEQUENCE [LARGE SCALE GENOMIC DNA]</scope>
    <source>
        <strain evidence="4 5">CBS 223.65</strain>
    </source>
</reference>
<feature type="compositionally biased region" description="Low complexity" evidence="2">
    <location>
        <begin position="22"/>
        <end position="71"/>
    </location>
</feature>
<dbReference type="Proteomes" id="UP000030745">
    <property type="component" value="Unassembled WGS sequence"/>
</dbReference>
<dbReference type="GO" id="GO:0005975">
    <property type="term" value="P:carbohydrate metabolic process"/>
    <property type="evidence" value="ECO:0007669"/>
    <property type="project" value="InterPro"/>
</dbReference>
<proteinExistence type="predicted"/>
<dbReference type="STRING" id="695850.A0A067C1P3"/>
<dbReference type="InterPro" id="IPR035971">
    <property type="entry name" value="CBD_sf"/>
</dbReference>
<dbReference type="AlphaFoldDB" id="A0A067C1P3"/>
<sequence>PTSAPTAQPTPTSGPTPPAPTTKPTSSPTTKPTSSPTTKPTARPTTKPTTSPTSKPTTKPTNKPTPTSKPSGVVKKRWEQCGGKDYKGSSQCADGTSCFKQDEWYSQCIPLSNSKNH</sequence>
<feature type="compositionally biased region" description="Low complexity" evidence="2">
    <location>
        <begin position="1"/>
        <end position="11"/>
    </location>
</feature>
<dbReference type="VEuPathDB" id="FungiDB:SPRG_13899"/>
<dbReference type="GO" id="GO:0005576">
    <property type="term" value="C:extracellular region"/>
    <property type="evidence" value="ECO:0007669"/>
    <property type="project" value="InterPro"/>
</dbReference>
<dbReference type="InterPro" id="IPR000254">
    <property type="entry name" value="CBD"/>
</dbReference>
<evidence type="ECO:0000259" key="3">
    <source>
        <dbReference type="PROSITE" id="PS51164"/>
    </source>
</evidence>
<protein>
    <recommendedName>
        <fullName evidence="3">CBM1 domain-containing protein</fullName>
    </recommendedName>
</protein>
<evidence type="ECO:0000313" key="4">
    <source>
        <dbReference type="EMBL" id="KDO20687.1"/>
    </source>
</evidence>
<dbReference type="OrthoDB" id="77891at2759"/>
<keyword evidence="1" id="KW-0732">Signal</keyword>
<dbReference type="GeneID" id="24135737"/>
<name>A0A067C1P3_SAPPC</name>
<feature type="non-terminal residue" evidence="4">
    <location>
        <position position="1"/>
    </location>
</feature>
<organism evidence="4 5">
    <name type="scientific">Saprolegnia parasitica (strain CBS 223.65)</name>
    <dbReference type="NCBI Taxonomy" id="695850"/>
    <lineage>
        <taxon>Eukaryota</taxon>
        <taxon>Sar</taxon>
        <taxon>Stramenopiles</taxon>
        <taxon>Oomycota</taxon>
        <taxon>Saprolegniomycetes</taxon>
        <taxon>Saprolegniales</taxon>
        <taxon>Saprolegniaceae</taxon>
        <taxon>Saprolegnia</taxon>
    </lineage>
</organism>